<keyword evidence="1" id="KW-0472">Membrane</keyword>
<dbReference type="InterPro" id="IPR019690">
    <property type="entry name" value="DUF2569"/>
</dbReference>
<evidence type="ECO:0000256" key="1">
    <source>
        <dbReference type="SAM" id="Phobius"/>
    </source>
</evidence>
<feature type="transmembrane region" description="Helical" evidence="1">
    <location>
        <begin position="108"/>
        <end position="125"/>
    </location>
</feature>
<proteinExistence type="predicted"/>
<sequence>MKQRTVCSSRRHAQAELAPQRIGGCLLVALICLAAWAFVTAIALRDPLEMMLEWELLAVFVRAATHGWYRAVIAMVGMDVAIGAFMVAGIGWFALLAWRKSVRLPRHVQAWLGAILAMRTGAYLLSDYMTHAIGIDIAIPFNGLMQAIVAAALGIPYFRMSRRVRQTFVNR</sequence>
<name>A0ABD5CE41_9BURK</name>
<keyword evidence="1" id="KW-0812">Transmembrane</keyword>
<feature type="transmembrane region" description="Helical" evidence="1">
    <location>
        <begin position="137"/>
        <end position="158"/>
    </location>
</feature>
<dbReference type="EMBL" id="JAVIZN010000002">
    <property type="protein sequence ID" value="MDR6203323.1"/>
    <property type="molecule type" value="Genomic_DNA"/>
</dbReference>
<protein>
    <recommendedName>
        <fullName evidence="4">DUF2569 domain-containing protein</fullName>
    </recommendedName>
</protein>
<evidence type="ECO:0000313" key="2">
    <source>
        <dbReference type="EMBL" id="MDR6203323.1"/>
    </source>
</evidence>
<dbReference type="Pfam" id="PF10754">
    <property type="entry name" value="DUF2569"/>
    <property type="match status" value="1"/>
</dbReference>
<organism evidence="2 3">
    <name type="scientific">Paraburkholderia graminis</name>
    <dbReference type="NCBI Taxonomy" id="60548"/>
    <lineage>
        <taxon>Bacteria</taxon>
        <taxon>Pseudomonadati</taxon>
        <taxon>Pseudomonadota</taxon>
        <taxon>Betaproteobacteria</taxon>
        <taxon>Burkholderiales</taxon>
        <taxon>Burkholderiaceae</taxon>
        <taxon>Paraburkholderia</taxon>
    </lineage>
</organism>
<feature type="transmembrane region" description="Helical" evidence="1">
    <location>
        <begin position="68"/>
        <end position="96"/>
    </location>
</feature>
<gene>
    <name evidence="2" type="ORF">QF025_002043</name>
</gene>
<dbReference type="AlphaFoldDB" id="A0ABD5CE41"/>
<comment type="caution">
    <text evidence="2">The sequence shown here is derived from an EMBL/GenBank/DDBJ whole genome shotgun (WGS) entry which is preliminary data.</text>
</comment>
<accession>A0ABD5CE41</accession>
<dbReference type="RefSeq" id="WP_029967566.1">
    <property type="nucleotide sequence ID" value="NZ_ATXV01000003.1"/>
</dbReference>
<keyword evidence="1" id="KW-1133">Transmembrane helix</keyword>
<evidence type="ECO:0000313" key="3">
    <source>
        <dbReference type="Proteomes" id="UP001245184"/>
    </source>
</evidence>
<dbReference type="Proteomes" id="UP001245184">
    <property type="component" value="Unassembled WGS sequence"/>
</dbReference>
<reference evidence="2 3" key="1">
    <citation type="submission" date="2023-08" db="EMBL/GenBank/DDBJ databases">
        <title>Genome sequencing of plant associated microbes to promote plant fitness in Sorghum bicolor and Oryza sativa.</title>
        <authorList>
            <person name="Coleman-Derr D."/>
        </authorList>
    </citation>
    <scope>NUCLEOTIDE SEQUENCE [LARGE SCALE GENOMIC DNA]</scope>
    <source>
        <strain evidence="2 3">SLBN-33</strain>
    </source>
</reference>
<evidence type="ECO:0008006" key="4">
    <source>
        <dbReference type="Google" id="ProtNLM"/>
    </source>
</evidence>
<feature type="transmembrane region" description="Helical" evidence="1">
    <location>
        <begin position="21"/>
        <end position="44"/>
    </location>
</feature>